<keyword evidence="3" id="KW-1185">Reference proteome</keyword>
<evidence type="ECO:0008006" key="4">
    <source>
        <dbReference type="Google" id="ProtNLM"/>
    </source>
</evidence>
<dbReference type="EMBL" id="JBIAQY010000001">
    <property type="protein sequence ID" value="MFF3566949.1"/>
    <property type="molecule type" value="Genomic_DNA"/>
</dbReference>
<gene>
    <name evidence="2" type="ORF">ACFYXQ_04115</name>
</gene>
<comment type="caution">
    <text evidence="2">The sequence shown here is derived from an EMBL/GenBank/DDBJ whole genome shotgun (WGS) entry which is preliminary data.</text>
</comment>
<dbReference type="Proteomes" id="UP001601992">
    <property type="component" value="Unassembled WGS sequence"/>
</dbReference>
<reference evidence="2 3" key="1">
    <citation type="submission" date="2024-10" db="EMBL/GenBank/DDBJ databases">
        <title>The Natural Products Discovery Center: Release of the First 8490 Sequenced Strains for Exploring Actinobacteria Biosynthetic Diversity.</title>
        <authorList>
            <person name="Kalkreuter E."/>
            <person name="Kautsar S.A."/>
            <person name="Yang D."/>
            <person name="Bader C.D."/>
            <person name="Teijaro C.N."/>
            <person name="Fluegel L."/>
            <person name="Davis C.M."/>
            <person name="Simpson J.R."/>
            <person name="Lauterbach L."/>
            <person name="Steele A.D."/>
            <person name="Gui C."/>
            <person name="Meng S."/>
            <person name="Li G."/>
            <person name="Viehrig K."/>
            <person name="Ye F."/>
            <person name="Su P."/>
            <person name="Kiefer A.F."/>
            <person name="Nichols A."/>
            <person name="Cepeda A.J."/>
            <person name="Yan W."/>
            <person name="Fan B."/>
            <person name="Jiang Y."/>
            <person name="Adhikari A."/>
            <person name="Zheng C.-J."/>
            <person name="Schuster L."/>
            <person name="Cowan T.M."/>
            <person name="Smanski M.J."/>
            <person name="Chevrette M.G."/>
            <person name="De Carvalho L.P.S."/>
            <person name="Shen B."/>
        </authorList>
    </citation>
    <scope>NUCLEOTIDE SEQUENCE [LARGE SCALE GENOMIC DNA]</scope>
    <source>
        <strain evidence="2 3">NPDC002593</strain>
    </source>
</reference>
<evidence type="ECO:0000256" key="1">
    <source>
        <dbReference type="SAM" id="MobiDB-lite"/>
    </source>
</evidence>
<proteinExistence type="predicted"/>
<dbReference type="RefSeq" id="WP_040830018.1">
    <property type="nucleotide sequence ID" value="NZ_JBIAQY010000001.1"/>
</dbReference>
<protein>
    <recommendedName>
        <fullName evidence="4">Secreted protein</fullName>
    </recommendedName>
</protein>
<organism evidence="2 3">
    <name type="scientific">Nocardia jiangxiensis</name>
    <dbReference type="NCBI Taxonomy" id="282685"/>
    <lineage>
        <taxon>Bacteria</taxon>
        <taxon>Bacillati</taxon>
        <taxon>Actinomycetota</taxon>
        <taxon>Actinomycetes</taxon>
        <taxon>Mycobacteriales</taxon>
        <taxon>Nocardiaceae</taxon>
        <taxon>Nocardia</taxon>
    </lineage>
</organism>
<evidence type="ECO:0000313" key="3">
    <source>
        <dbReference type="Proteomes" id="UP001601992"/>
    </source>
</evidence>
<feature type="region of interest" description="Disordered" evidence="1">
    <location>
        <begin position="132"/>
        <end position="152"/>
    </location>
</feature>
<sequence>MAEKQMSASGSPRRAGVLLRASRRLAAVAAVIGVGASAPMLLGSGTAAASTLVPCTYGPIGSRLEVDCTDNDYTPATVTINAFCTNFANISMPPTRMGPRSRMHFTRDCGPGANPIFWLVNGESDWEKVQDQLDQMRQDQQDRADQHHHDDH</sequence>
<name>A0ABW6RSG5_9NOCA</name>
<evidence type="ECO:0000313" key="2">
    <source>
        <dbReference type="EMBL" id="MFF3566949.1"/>
    </source>
</evidence>
<accession>A0ABW6RSG5</accession>